<reference evidence="2 3" key="3">
    <citation type="submission" date="2022-01" db="EMBL/GenBank/DDBJ databases">
        <authorList>
            <person name="Zhou L.Y."/>
        </authorList>
    </citation>
    <scope>NUCLEOTIDE SEQUENCE [LARGE SCALE GENOMIC DNA]</scope>
    <source>
        <strain evidence="2 3">TLK-CK17</strain>
    </source>
</reference>
<reference evidence="3" key="1">
    <citation type="submission" date="2022-01" db="EMBL/GenBank/DDBJ databases">
        <title>Lysobacter chinensis sp. nov., a bacterium isolated from cow dung compost.</title>
        <authorList>
            <person name="Zhou L.Y."/>
        </authorList>
    </citation>
    <scope>NUCLEOTIDE SEQUENCE [LARGE SCALE GENOMIC DNA]</scope>
    <source>
        <strain evidence="3">TLK-CK17</strain>
    </source>
</reference>
<accession>A0ABS9HSD6</accession>
<dbReference type="InterPro" id="IPR004360">
    <property type="entry name" value="Glyas_Fos-R_dOase_dom"/>
</dbReference>
<evidence type="ECO:0000313" key="3">
    <source>
        <dbReference type="Proteomes" id="UP001430796"/>
    </source>
</evidence>
<feature type="domain" description="VOC" evidence="1">
    <location>
        <begin position="1"/>
        <end position="125"/>
    </location>
</feature>
<protein>
    <submittedName>
        <fullName evidence="2">VOC family protein</fullName>
    </submittedName>
</protein>
<dbReference type="EMBL" id="JAKJPO010000001">
    <property type="protein sequence ID" value="MCF7221060.1"/>
    <property type="molecule type" value="Genomic_DNA"/>
</dbReference>
<dbReference type="Proteomes" id="UP001430796">
    <property type="component" value="Unassembled WGS sequence"/>
</dbReference>
<dbReference type="Pfam" id="PF00903">
    <property type="entry name" value="Glyoxalase"/>
    <property type="match status" value="1"/>
</dbReference>
<name>A0ABS9HSD6_9GAMM</name>
<evidence type="ECO:0000313" key="2">
    <source>
        <dbReference type="EMBL" id="MCF7221060.1"/>
    </source>
</evidence>
<reference evidence="2 3" key="2">
    <citation type="submission" date="2022-01" db="EMBL/GenBank/DDBJ databases">
        <title>Lysobacter chinensis sp. nov., a bacterium isolated from cow dung compost.</title>
        <authorList>
            <person name="Liu Y."/>
        </authorList>
    </citation>
    <scope>NUCLEOTIDE SEQUENCE [LARGE SCALE GENOMIC DNA]</scope>
    <source>
        <strain evidence="2 3">TLK-CK17</strain>
    </source>
</reference>
<dbReference type="RefSeq" id="WP_237053404.1">
    <property type="nucleotide sequence ID" value="NZ_JAKJPO010000001.1"/>
</dbReference>
<dbReference type="CDD" id="cd06587">
    <property type="entry name" value="VOC"/>
    <property type="match status" value="1"/>
</dbReference>
<dbReference type="SUPFAM" id="SSF54593">
    <property type="entry name" value="Glyoxalase/Bleomycin resistance protein/Dihydroxybiphenyl dioxygenase"/>
    <property type="match status" value="1"/>
</dbReference>
<dbReference type="PROSITE" id="PS51819">
    <property type="entry name" value="VOC"/>
    <property type="match status" value="1"/>
</dbReference>
<gene>
    <name evidence="2" type="ORF">L3V18_04555</name>
</gene>
<proteinExistence type="predicted"/>
<organism evidence="2 3">
    <name type="scientific">Marilutibacter chinensis</name>
    <dbReference type="NCBI Taxonomy" id="2912247"/>
    <lineage>
        <taxon>Bacteria</taxon>
        <taxon>Pseudomonadati</taxon>
        <taxon>Pseudomonadota</taxon>
        <taxon>Gammaproteobacteria</taxon>
        <taxon>Lysobacterales</taxon>
        <taxon>Lysobacteraceae</taxon>
        <taxon>Marilutibacter</taxon>
    </lineage>
</organism>
<evidence type="ECO:0000259" key="1">
    <source>
        <dbReference type="PROSITE" id="PS51819"/>
    </source>
</evidence>
<sequence>MKMQTLIAVRDVAASSAWYRALLDCRSGHGGDHYEQLLAHGEDEFFMQLHAWGEHAHPNLGDPDAAVHGYGTVLWFRVDDFDAALERAMRLQAQVIEPAHVNPRANHRECWLRDPDGYVVVLASRYGELGDVRPHDT</sequence>
<dbReference type="InterPro" id="IPR037523">
    <property type="entry name" value="VOC_core"/>
</dbReference>
<dbReference type="InterPro" id="IPR029068">
    <property type="entry name" value="Glyas_Bleomycin-R_OHBP_Dase"/>
</dbReference>
<dbReference type="Gene3D" id="3.10.180.10">
    <property type="entry name" value="2,3-Dihydroxybiphenyl 1,2-Dioxygenase, domain 1"/>
    <property type="match status" value="1"/>
</dbReference>
<comment type="caution">
    <text evidence="2">The sequence shown here is derived from an EMBL/GenBank/DDBJ whole genome shotgun (WGS) entry which is preliminary data.</text>
</comment>
<keyword evidence="3" id="KW-1185">Reference proteome</keyword>